<name>A0ABS3Z982_9GAMM</name>
<organism evidence="2 3">
    <name type="scientific">Marinobacterium alkalitolerans</name>
    <dbReference type="NCBI Taxonomy" id="1542925"/>
    <lineage>
        <taxon>Bacteria</taxon>
        <taxon>Pseudomonadati</taxon>
        <taxon>Pseudomonadota</taxon>
        <taxon>Gammaproteobacteria</taxon>
        <taxon>Oceanospirillales</taxon>
        <taxon>Oceanospirillaceae</taxon>
        <taxon>Marinobacterium</taxon>
    </lineage>
</organism>
<sequence>MSIEQRRFYRQGPDHRLGADVDFVDVRRRFDFRSIEIGRWVKTGERVRAAALFHDALCDLMVILQGNETLISLRGTLALQYGTGGRPGVSAHYEPGRRTFALAKNAGPGSIAHEWFHALDHYLGNKVFSDVGERCFASAAWLDDATPVAHPLNDLWFAVMRAIMLSPSGEEPSELFRISAAVDRQLGQVYFSRPEELCARAFEAFVQDAPVKNHFLVKGTRESPEALKGLYPKPPHRQQINQAFANYFQQLGAALKRRSTT</sequence>
<dbReference type="Pfam" id="PF18796">
    <property type="entry name" value="LPD1"/>
    <property type="match status" value="1"/>
</dbReference>
<evidence type="ECO:0000313" key="2">
    <source>
        <dbReference type="EMBL" id="MBP0048261.1"/>
    </source>
</evidence>
<dbReference type="Proteomes" id="UP000810171">
    <property type="component" value="Unassembled WGS sequence"/>
</dbReference>
<dbReference type="InterPro" id="IPR041047">
    <property type="entry name" value="LPD1"/>
</dbReference>
<proteinExistence type="predicted"/>
<keyword evidence="3" id="KW-1185">Reference proteome</keyword>
<evidence type="ECO:0000259" key="1">
    <source>
        <dbReference type="Pfam" id="PF18796"/>
    </source>
</evidence>
<comment type="caution">
    <text evidence="2">The sequence shown here is derived from an EMBL/GenBank/DDBJ whole genome shotgun (WGS) entry which is preliminary data.</text>
</comment>
<reference evidence="2 3" key="1">
    <citation type="submission" date="2020-09" db="EMBL/GenBank/DDBJ databases">
        <authorList>
            <person name="Tanuku N.R.S."/>
        </authorList>
    </citation>
    <scope>NUCLEOTIDE SEQUENCE [LARGE SCALE GENOMIC DNA]</scope>
    <source>
        <strain evidence="2 3">AK62</strain>
    </source>
</reference>
<evidence type="ECO:0000313" key="3">
    <source>
        <dbReference type="Proteomes" id="UP000810171"/>
    </source>
</evidence>
<gene>
    <name evidence="2" type="ORF">H9C73_05895</name>
</gene>
<dbReference type="EMBL" id="JACVEW010000007">
    <property type="protein sequence ID" value="MBP0048261.1"/>
    <property type="molecule type" value="Genomic_DNA"/>
</dbReference>
<feature type="domain" description="Large polyvalent protein-associated" evidence="1">
    <location>
        <begin position="183"/>
        <end position="254"/>
    </location>
</feature>
<protein>
    <recommendedName>
        <fullName evidence="1">Large polyvalent protein-associated domain-containing protein</fullName>
    </recommendedName>
</protein>
<accession>A0ABS3Z982</accession>
<dbReference type="NCBIfam" id="NF041907">
    <property type="entry name" value="CLCA_X"/>
    <property type="match status" value="1"/>
</dbReference>
<dbReference type="RefSeq" id="WP_209286883.1">
    <property type="nucleotide sequence ID" value="NZ_JACVEW010000007.1"/>
</dbReference>